<evidence type="ECO:0000256" key="1">
    <source>
        <dbReference type="ARBA" id="ARBA00004651"/>
    </source>
</evidence>
<dbReference type="GO" id="GO:0000287">
    <property type="term" value="F:magnesium ion binding"/>
    <property type="evidence" value="ECO:0007669"/>
    <property type="project" value="TreeGrafter"/>
</dbReference>
<dbReference type="EMBL" id="BACD03000094">
    <property type="protein sequence ID" value="GAO52842.1"/>
    <property type="molecule type" value="Genomic_DNA"/>
</dbReference>
<dbReference type="STRING" id="698492.A0A0E9NSG5"/>
<dbReference type="GO" id="GO:0050897">
    <property type="term" value="F:cobalt ion binding"/>
    <property type="evidence" value="ECO:0007669"/>
    <property type="project" value="TreeGrafter"/>
</dbReference>
<evidence type="ECO:0000313" key="10">
    <source>
        <dbReference type="EMBL" id="GAO52842.1"/>
    </source>
</evidence>
<feature type="transmembrane region" description="Helical" evidence="9">
    <location>
        <begin position="536"/>
        <end position="557"/>
    </location>
</feature>
<dbReference type="PANTHER" id="PTHR46494:SF1">
    <property type="entry name" value="CORA FAMILY METAL ION TRANSPORTER (EUROFUNG)"/>
    <property type="match status" value="1"/>
</dbReference>
<dbReference type="InterPro" id="IPR045863">
    <property type="entry name" value="CorA_TM1_TM2"/>
</dbReference>
<evidence type="ECO:0000256" key="7">
    <source>
        <dbReference type="ARBA" id="ARBA00023136"/>
    </source>
</evidence>
<dbReference type="Proteomes" id="UP000033140">
    <property type="component" value="Unassembled WGS sequence"/>
</dbReference>
<dbReference type="InterPro" id="IPR045861">
    <property type="entry name" value="CorA_cytoplasmic_dom"/>
</dbReference>
<evidence type="ECO:0000256" key="3">
    <source>
        <dbReference type="ARBA" id="ARBA00022448"/>
    </source>
</evidence>
<protein>
    <recommendedName>
        <fullName evidence="12">Magnesium transporter</fullName>
    </recommendedName>
</protein>
<dbReference type="InterPro" id="IPR002523">
    <property type="entry name" value="MgTranspt_CorA/ZnTranspt_ZntB"/>
</dbReference>
<evidence type="ECO:0000256" key="6">
    <source>
        <dbReference type="ARBA" id="ARBA00022989"/>
    </source>
</evidence>
<evidence type="ECO:0008006" key="12">
    <source>
        <dbReference type="Google" id="ProtNLM"/>
    </source>
</evidence>
<reference evidence="10 11" key="3">
    <citation type="journal article" date="2015" name="Genome Announc.">
        <title>Draft Genome Sequence of the Archiascomycetous Yeast Saitoella complicata.</title>
        <authorList>
            <person name="Yamauchi K."/>
            <person name="Kondo S."/>
            <person name="Hamamoto M."/>
            <person name="Takahashi Y."/>
            <person name="Ogura Y."/>
            <person name="Hayashi T."/>
            <person name="Nishida H."/>
        </authorList>
    </citation>
    <scope>NUCLEOTIDE SEQUENCE [LARGE SCALE GENOMIC DNA]</scope>
    <source>
        <strain evidence="10 11">NRRL Y-17804</strain>
    </source>
</reference>
<keyword evidence="5 9" id="KW-0812">Transmembrane</keyword>
<comment type="similarity">
    <text evidence="2">Belongs to the CorA metal ion transporter (MIT) (TC 1.A.35) family.</text>
</comment>
<feature type="transmembrane region" description="Helical" evidence="9">
    <location>
        <begin position="503"/>
        <end position="524"/>
    </location>
</feature>
<dbReference type="OMA" id="HCIIITE"/>
<dbReference type="SUPFAM" id="SSF144083">
    <property type="entry name" value="Magnesium transport protein CorA, transmembrane region"/>
    <property type="match status" value="1"/>
</dbReference>
<organism evidence="10 11">
    <name type="scientific">Saitoella complicata (strain BCRC 22490 / CBS 7301 / JCM 7358 / NBRC 10748 / NRRL Y-17804)</name>
    <dbReference type="NCBI Taxonomy" id="698492"/>
    <lineage>
        <taxon>Eukaryota</taxon>
        <taxon>Fungi</taxon>
        <taxon>Dikarya</taxon>
        <taxon>Ascomycota</taxon>
        <taxon>Taphrinomycotina</taxon>
        <taxon>Taphrinomycotina incertae sedis</taxon>
        <taxon>Saitoella</taxon>
    </lineage>
</organism>
<evidence type="ECO:0000256" key="2">
    <source>
        <dbReference type="ARBA" id="ARBA00009765"/>
    </source>
</evidence>
<comment type="subcellular location">
    <subcellularLocation>
        <location evidence="1">Cell membrane</location>
        <topology evidence="1">Multi-pass membrane protein</topology>
    </subcellularLocation>
</comment>
<dbReference type="SUPFAM" id="SSF143865">
    <property type="entry name" value="CorA soluble domain-like"/>
    <property type="match status" value="1"/>
</dbReference>
<keyword evidence="3" id="KW-0813">Transport</keyword>
<keyword evidence="4" id="KW-1003">Cell membrane</keyword>
<dbReference type="Pfam" id="PF01544">
    <property type="entry name" value="CorA"/>
    <property type="match status" value="1"/>
</dbReference>
<proteinExistence type="inferred from homology"/>
<evidence type="ECO:0000256" key="4">
    <source>
        <dbReference type="ARBA" id="ARBA00022475"/>
    </source>
</evidence>
<evidence type="ECO:0000256" key="8">
    <source>
        <dbReference type="SAM" id="MobiDB-lite"/>
    </source>
</evidence>
<dbReference type="Gene3D" id="1.20.58.340">
    <property type="entry name" value="Magnesium transport protein CorA, transmembrane region"/>
    <property type="match status" value="2"/>
</dbReference>
<keyword evidence="11" id="KW-1185">Reference proteome</keyword>
<gene>
    <name evidence="10" type="ORF">G7K_6908-t1</name>
</gene>
<feature type="compositionally biased region" description="Polar residues" evidence="8">
    <location>
        <begin position="40"/>
        <end position="68"/>
    </location>
</feature>
<dbReference type="GO" id="GO:0015095">
    <property type="term" value="F:magnesium ion transmembrane transporter activity"/>
    <property type="evidence" value="ECO:0007669"/>
    <property type="project" value="TreeGrafter"/>
</dbReference>
<feature type="region of interest" description="Disordered" evidence="8">
    <location>
        <begin position="1"/>
        <end position="71"/>
    </location>
</feature>
<dbReference type="PANTHER" id="PTHR46494">
    <property type="entry name" value="CORA FAMILY METAL ION TRANSPORTER (EUROFUNG)"/>
    <property type="match status" value="1"/>
</dbReference>
<feature type="compositionally biased region" description="Polar residues" evidence="8">
    <location>
        <begin position="20"/>
        <end position="32"/>
    </location>
</feature>
<keyword evidence="6 9" id="KW-1133">Transmembrane helix</keyword>
<evidence type="ECO:0000313" key="11">
    <source>
        <dbReference type="Proteomes" id="UP000033140"/>
    </source>
</evidence>
<evidence type="ECO:0000256" key="9">
    <source>
        <dbReference type="SAM" id="Phobius"/>
    </source>
</evidence>
<evidence type="ECO:0000256" key="5">
    <source>
        <dbReference type="ARBA" id="ARBA00022692"/>
    </source>
</evidence>
<reference evidence="10 11" key="1">
    <citation type="journal article" date="2011" name="J. Gen. Appl. Microbiol.">
        <title>Draft genome sequencing of the enigmatic yeast Saitoella complicata.</title>
        <authorList>
            <person name="Nishida H."/>
            <person name="Hamamoto M."/>
            <person name="Sugiyama J."/>
        </authorList>
    </citation>
    <scope>NUCLEOTIDE SEQUENCE [LARGE SCALE GENOMIC DNA]</scope>
    <source>
        <strain evidence="10 11">NRRL Y-17804</strain>
    </source>
</reference>
<dbReference type="Gene3D" id="3.30.460.20">
    <property type="entry name" value="CorA soluble domain-like"/>
    <property type="match status" value="1"/>
</dbReference>
<keyword evidence="7 9" id="KW-0472">Membrane</keyword>
<dbReference type="GO" id="GO:0005886">
    <property type="term" value="C:plasma membrane"/>
    <property type="evidence" value="ECO:0007669"/>
    <property type="project" value="UniProtKB-SubCell"/>
</dbReference>
<sequence>MSTSNRKPVKGMGPKGYRTFEQTRQSNMSTKNSRSDERLTSCSVSTTMSTLRESPQSSHPTTRPNSGNGEHIIDMENQTVVDEVGGRMSPNRLRTAARKIINLRRMSSGYRNAGAEPGLDVRTMTVPLEAKCTVTVTDFSKTTCRQTEEMDNSRFIDFLDQDSPREGKVRWINVNGHSWDVIRDLAMKYDLHRLAVEDLLHIPQRTKVDQYSTHTFICLNLHTLIYNTGHDTPEKIDEKPPSDSPRSYASNLWKAWRKERIMNEQDLDEAAAAAAGMAPEELPRRTLQRMHHHNVKSVFLDSHQSLKSRGMAVAVEQVSIFLMDDNTVISVFEHSAPIVAEPIVKRLLTRNTLLRSSQDASLLVQSILDGIVDLAFPIISTYQEHLSELEIDVLTTPEMAHTRQLHILSGELNLLKRTLSPITSIVNSLRDHSKTVKISEDGRPGSPHGGEISDLARIYLADVADHVQTLVENIEMMKSQTDSSTDLIFNTMATLQNESMKQLTLVTLVFLPLTFLTGYFGMNFTQFGALDHDLRYFWQIAGPTTGAVVLMVSYGWLKRHLVKTVRRVEKKITRTLEEEVMQKEGFGPRWVSK</sequence>
<dbReference type="GO" id="GO:0015087">
    <property type="term" value="F:cobalt ion transmembrane transporter activity"/>
    <property type="evidence" value="ECO:0007669"/>
    <property type="project" value="TreeGrafter"/>
</dbReference>
<name>A0A0E9NSG5_SAICN</name>
<comment type="caution">
    <text evidence="10">The sequence shown here is derived from an EMBL/GenBank/DDBJ whole genome shotgun (WGS) entry which is preliminary data.</text>
</comment>
<dbReference type="AlphaFoldDB" id="A0A0E9NSG5"/>
<accession>A0A0E9NSG5</accession>
<reference evidence="10 11" key="2">
    <citation type="journal article" date="2014" name="J. Gen. Appl. Microbiol.">
        <title>The early diverging ascomycetous budding yeast Saitoella complicata has three histone deacetylases belonging to the Clr6, Hos2, and Rpd3 lineages.</title>
        <authorList>
            <person name="Nishida H."/>
            <person name="Matsumoto T."/>
            <person name="Kondo S."/>
            <person name="Hamamoto M."/>
            <person name="Yoshikawa H."/>
        </authorList>
    </citation>
    <scope>NUCLEOTIDE SEQUENCE [LARGE SCALE GENOMIC DNA]</scope>
    <source>
        <strain evidence="10 11">NRRL Y-17804</strain>
    </source>
</reference>